<evidence type="ECO:0000259" key="5">
    <source>
        <dbReference type="SMART" id="SM00903"/>
    </source>
</evidence>
<sequence length="209" mass="22816">MQYDMLSLEARKRYKLLSSLVVPRPIAWVSTLSPNGVVNLAPYSFFNVMGHDPAVVALGILEHPEKSLKDTVRNITQTGRFTVNLVTEELALLMNQTATDLPCTESEADMAAVALCPAVANGVPGVAHSPVRLECQLMQVISTRTQQKIVLGEILSLYIQDELMIDPSAATIDLDAYTPIARMGGAGLYCRTSDRFNLARPDSQTQPLD</sequence>
<keyword evidence="3" id="KW-0288">FMN</keyword>
<evidence type="ECO:0000256" key="1">
    <source>
        <dbReference type="ARBA" id="ARBA00001917"/>
    </source>
</evidence>
<evidence type="ECO:0000313" key="7">
    <source>
        <dbReference type="Proteomes" id="UP000182284"/>
    </source>
</evidence>
<proteinExistence type="inferred from homology"/>
<dbReference type="EMBL" id="FNBL01000003">
    <property type="protein sequence ID" value="SDF25211.1"/>
    <property type="molecule type" value="Genomic_DNA"/>
</dbReference>
<dbReference type="AlphaFoldDB" id="A0A1G7JJV8"/>
<accession>A0A1G7JJV8</accession>
<evidence type="ECO:0000313" key="6">
    <source>
        <dbReference type="EMBL" id="SDF25211.1"/>
    </source>
</evidence>
<dbReference type="Gene3D" id="2.30.110.10">
    <property type="entry name" value="Electron Transport, Fmn-binding Protein, Chain A"/>
    <property type="match status" value="1"/>
</dbReference>
<protein>
    <submittedName>
        <fullName evidence="6">NADH-FMN oxidoreductase RutF, flavin reductase (DIM6/NTAB) family</fullName>
    </submittedName>
</protein>
<dbReference type="GO" id="GO:0016646">
    <property type="term" value="F:oxidoreductase activity, acting on the CH-NH group of donors, NAD or NADP as acceptor"/>
    <property type="evidence" value="ECO:0007669"/>
    <property type="project" value="UniProtKB-ARBA"/>
</dbReference>
<comment type="similarity">
    <text evidence="4">Belongs to the flavoredoxin family.</text>
</comment>
<evidence type="ECO:0000256" key="3">
    <source>
        <dbReference type="ARBA" id="ARBA00022643"/>
    </source>
</evidence>
<dbReference type="Proteomes" id="UP000182284">
    <property type="component" value="Unassembled WGS sequence"/>
</dbReference>
<dbReference type="SUPFAM" id="SSF50475">
    <property type="entry name" value="FMN-binding split barrel"/>
    <property type="match status" value="1"/>
</dbReference>
<dbReference type="SMART" id="SM00903">
    <property type="entry name" value="Flavin_Reduct"/>
    <property type="match status" value="1"/>
</dbReference>
<dbReference type="PANTHER" id="PTHR33798:SF5">
    <property type="entry name" value="FLAVIN REDUCTASE LIKE DOMAIN-CONTAINING PROTEIN"/>
    <property type="match status" value="1"/>
</dbReference>
<dbReference type="PANTHER" id="PTHR33798">
    <property type="entry name" value="FLAVOPROTEIN OXYGENASE"/>
    <property type="match status" value="1"/>
</dbReference>
<dbReference type="OrthoDB" id="9783347at2"/>
<dbReference type="InterPro" id="IPR012349">
    <property type="entry name" value="Split_barrel_FMN-bd"/>
</dbReference>
<evidence type="ECO:0000256" key="2">
    <source>
        <dbReference type="ARBA" id="ARBA00022630"/>
    </source>
</evidence>
<gene>
    <name evidence="6" type="ORF">SAMN04488117_103111</name>
</gene>
<name>A0A1G7JJV8_9RHOB</name>
<keyword evidence="2" id="KW-0285">Flavoprotein</keyword>
<evidence type="ECO:0000256" key="4">
    <source>
        <dbReference type="ARBA" id="ARBA00038054"/>
    </source>
</evidence>
<dbReference type="RefSeq" id="WP_074642805.1">
    <property type="nucleotide sequence ID" value="NZ_FNBL01000003.1"/>
</dbReference>
<reference evidence="6 7" key="1">
    <citation type="submission" date="2016-10" db="EMBL/GenBank/DDBJ databases">
        <authorList>
            <person name="de Groot N.N."/>
        </authorList>
    </citation>
    <scope>NUCLEOTIDE SEQUENCE [LARGE SCALE GENOMIC DNA]</scope>
    <source>
        <strain evidence="6 7">DSM 27375</strain>
    </source>
</reference>
<dbReference type="GO" id="GO:0010181">
    <property type="term" value="F:FMN binding"/>
    <property type="evidence" value="ECO:0007669"/>
    <property type="project" value="InterPro"/>
</dbReference>
<dbReference type="InterPro" id="IPR002563">
    <property type="entry name" value="Flavin_Rdtase-like_dom"/>
</dbReference>
<feature type="domain" description="Flavin reductase like" evidence="5">
    <location>
        <begin position="19"/>
        <end position="172"/>
    </location>
</feature>
<comment type="cofactor">
    <cofactor evidence="1">
        <name>FMN</name>
        <dbReference type="ChEBI" id="CHEBI:58210"/>
    </cofactor>
</comment>
<organism evidence="6 7">
    <name type="scientific">Celeribacter baekdonensis</name>
    <dbReference type="NCBI Taxonomy" id="875171"/>
    <lineage>
        <taxon>Bacteria</taxon>
        <taxon>Pseudomonadati</taxon>
        <taxon>Pseudomonadota</taxon>
        <taxon>Alphaproteobacteria</taxon>
        <taxon>Rhodobacterales</taxon>
        <taxon>Roseobacteraceae</taxon>
        <taxon>Celeribacter</taxon>
    </lineage>
</organism>
<dbReference type="Pfam" id="PF01613">
    <property type="entry name" value="Flavin_Reduct"/>
    <property type="match status" value="1"/>
</dbReference>